<evidence type="ECO:0000313" key="3">
    <source>
        <dbReference type="Proteomes" id="UP000245998"/>
    </source>
</evidence>
<dbReference type="EMBL" id="QCZG01000069">
    <property type="protein sequence ID" value="PWA05484.1"/>
    <property type="molecule type" value="Genomic_DNA"/>
</dbReference>
<gene>
    <name evidence="2" type="ORF">DCC39_18025</name>
</gene>
<feature type="compositionally biased region" description="Basic and acidic residues" evidence="1">
    <location>
        <begin position="94"/>
        <end position="117"/>
    </location>
</feature>
<feature type="region of interest" description="Disordered" evidence="1">
    <location>
        <begin position="79"/>
        <end position="122"/>
    </location>
</feature>
<dbReference type="Proteomes" id="UP000245998">
    <property type="component" value="Unassembled WGS sequence"/>
</dbReference>
<accession>A0A2U1JKG2</accession>
<evidence type="ECO:0000313" key="2">
    <source>
        <dbReference type="EMBL" id="PWA05484.1"/>
    </source>
</evidence>
<dbReference type="OrthoDB" id="2908072at2"/>
<name>A0A2U1JKG2_9BACI</name>
<reference evidence="2 3" key="1">
    <citation type="submission" date="2018-04" db="EMBL/GenBank/DDBJ databases">
        <title>Camelliibacillus theae gen. nov., sp. nov., isolated from Pu'er tea.</title>
        <authorList>
            <person name="Niu L."/>
        </authorList>
    </citation>
    <scope>NUCLEOTIDE SEQUENCE [LARGE SCALE GENOMIC DNA]</scope>
    <source>
        <strain evidence="2 3">T8</strain>
    </source>
</reference>
<sequence>MYRPTVRYDDVYKKYVNDVFHATNLDRNQIIRLALFLLPHTKEGQEFLSQHLKKDFSLPSARWMVNDGWLWMERQGKSRLEGGTSGKEVSVKNNSREDGRHENKEGYSRPLSRREGEVYQNRTGTGGIRIVVGGSQA</sequence>
<keyword evidence="3" id="KW-1185">Reference proteome</keyword>
<evidence type="ECO:0000256" key="1">
    <source>
        <dbReference type="SAM" id="MobiDB-lite"/>
    </source>
</evidence>
<comment type="caution">
    <text evidence="2">The sequence shown here is derived from an EMBL/GenBank/DDBJ whole genome shotgun (WGS) entry which is preliminary data.</text>
</comment>
<protein>
    <submittedName>
        <fullName evidence="2">Uncharacterized protein</fullName>
    </submittedName>
</protein>
<dbReference type="RefSeq" id="WP_116556274.1">
    <property type="nucleotide sequence ID" value="NZ_QCZG01000069.1"/>
</dbReference>
<organism evidence="2 3">
    <name type="scientific">Pueribacillus theae</name>
    <dbReference type="NCBI Taxonomy" id="2171751"/>
    <lineage>
        <taxon>Bacteria</taxon>
        <taxon>Bacillati</taxon>
        <taxon>Bacillota</taxon>
        <taxon>Bacilli</taxon>
        <taxon>Bacillales</taxon>
        <taxon>Bacillaceae</taxon>
        <taxon>Pueribacillus</taxon>
    </lineage>
</organism>
<dbReference type="AlphaFoldDB" id="A0A2U1JKG2"/>
<proteinExistence type="predicted"/>